<dbReference type="EMBL" id="JAPNNL010000144">
    <property type="protein sequence ID" value="MDA0637228.1"/>
    <property type="molecule type" value="Genomic_DNA"/>
</dbReference>
<dbReference type="RefSeq" id="WP_270158134.1">
    <property type="nucleotide sequence ID" value="NZ_JAPNNL010000144.1"/>
</dbReference>
<organism evidence="1 2">
    <name type="scientific">Nonomuraea corallina</name>
    <dbReference type="NCBI Taxonomy" id="2989783"/>
    <lineage>
        <taxon>Bacteria</taxon>
        <taxon>Bacillati</taxon>
        <taxon>Actinomycetota</taxon>
        <taxon>Actinomycetes</taxon>
        <taxon>Streptosporangiales</taxon>
        <taxon>Streptosporangiaceae</taxon>
        <taxon>Nonomuraea</taxon>
    </lineage>
</organism>
<dbReference type="Proteomes" id="UP001144036">
    <property type="component" value="Unassembled WGS sequence"/>
</dbReference>
<evidence type="ECO:0000313" key="1">
    <source>
        <dbReference type="EMBL" id="MDA0637228.1"/>
    </source>
</evidence>
<gene>
    <name evidence="1" type="ORF">OUY22_27820</name>
</gene>
<name>A0ABT4SJ46_9ACTN</name>
<evidence type="ECO:0000313" key="2">
    <source>
        <dbReference type="Proteomes" id="UP001144036"/>
    </source>
</evidence>
<reference evidence="1" key="1">
    <citation type="submission" date="2022-11" db="EMBL/GenBank/DDBJ databases">
        <title>Nonomuraea corallina sp. nov., a new species of the genus Nonomuraea isolated from sea side sediment in Thai sea.</title>
        <authorList>
            <person name="Ngamcharungchit C."/>
            <person name="Matsumoto A."/>
            <person name="Suriyachadkun C."/>
            <person name="Panbangred W."/>
            <person name="Inahashi Y."/>
            <person name="Intra B."/>
        </authorList>
    </citation>
    <scope>NUCLEOTIDE SEQUENCE</scope>
    <source>
        <strain evidence="1">MCN248</strain>
    </source>
</reference>
<comment type="caution">
    <text evidence="1">The sequence shown here is derived from an EMBL/GenBank/DDBJ whole genome shotgun (WGS) entry which is preliminary data.</text>
</comment>
<protein>
    <submittedName>
        <fullName evidence="1">Uncharacterized protein</fullName>
    </submittedName>
</protein>
<proteinExistence type="predicted"/>
<keyword evidence="2" id="KW-1185">Reference proteome</keyword>
<sequence>MLVWMGGGTAALLSRHSPPSSVLNDFCHALRSESGKTPYPLGEIQVAGGRALSLGLGTVRVFLGPERVFRHGIQRLFGVSIVIRIPPHRASIFRQSLRERIPVFLVPVDRNKTREIRND</sequence>
<accession>A0ABT4SJ46</accession>